<feature type="signal peptide" evidence="1">
    <location>
        <begin position="1"/>
        <end position="18"/>
    </location>
</feature>
<organism evidence="2 3">
    <name type="scientific">Biomphalaria glabrata</name>
    <name type="common">Bloodfluke planorb</name>
    <name type="synonym">Freshwater snail</name>
    <dbReference type="NCBI Taxonomy" id="6526"/>
    <lineage>
        <taxon>Eukaryota</taxon>
        <taxon>Metazoa</taxon>
        <taxon>Spiralia</taxon>
        <taxon>Lophotrochozoa</taxon>
        <taxon>Mollusca</taxon>
        <taxon>Gastropoda</taxon>
        <taxon>Heterobranchia</taxon>
        <taxon>Euthyneura</taxon>
        <taxon>Panpulmonata</taxon>
        <taxon>Hygrophila</taxon>
        <taxon>Lymnaeoidea</taxon>
        <taxon>Planorbidae</taxon>
        <taxon>Biomphalaria</taxon>
    </lineage>
</organism>
<gene>
    <name evidence="3" type="primary">LOC106076881</name>
</gene>
<proteinExistence type="predicted"/>
<accession>A0A9W3BHA6</accession>
<evidence type="ECO:0000313" key="2">
    <source>
        <dbReference type="Proteomes" id="UP001165740"/>
    </source>
</evidence>
<protein>
    <submittedName>
        <fullName evidence="3">Uncharacterized protein LOC106076881</fullName>
    </submittedName>
</protein>
<feature type="chain" id="PRO_5040880938" evidence="1">
    <location>
        <begin position="19"/>
        <end position="370"/>
    </location>
</feature>
<evidence type="ECO:0000313" key="3">
    <source>
        <dbReference type="RefSeq" id="XP_055898818.1"/>
    </source>
</evidence>
<name>A0A9W3BHA6_BIOGL</name>
<dbReference type="OrthoDB" id="6045352at2759"/>
<reference evidence="3" key="1">
    <citation type="submission" date="2025-08" db="UniProtKB">
        <authorList>
            <consortium name="RefSeq"/>
        </authorList>
    </citation>
    <scope>IDENTIFICATION</scope>
</reference>
<dbReference type="GeneID" id="106076881"/>
<sequence>MTSTLRLWFSWLFQATHSIFGNITKMIAAEHLTDHRETENFGRIIQNETRDSLHTAIGNHETQESIGGEADLDKHRGECSKNPGHTKFIPVDTFTIQNLPEGHRNYLLYKYIKAIAELTVRVSVLMVSPNRPEVWPKTNDPYPFYNNKTRQLRTGSGMVGYVNKFTSNGLKKENKQKTKYSKCWCRKCEHSESPSSVWWEFDTITAAHMVFDEIEANHTSLRLFYDTADSSLFLIDKVIVVDVNVEYDRCKLKCVTCDQRLGEDLEKNWKHYANDVWRNVKSNYYKSRDVDKLTIIVSHPHGCSKQVSIGHWKDKVKVDEYRNKFTYTTCTCPGTSGAIVQCVGYSGVWYELVHSGFKSEYNYSGAGYVL</sequence>
<dbReference type="AlphaFoldDB" id="A0A9W3BHA6"/>
<evidence type="ECO:0000256" key="1">
    <source>
        <dbReference type="SAM" id="SignalP"/>
    </source>
</evidence>
<dbReference type="Proteomes" id="UP001165740">
    <property type="component" value="Chromosome 9"/>
</dbReference>
<keyword evidence="1" id="KW-0732">Signal</keyword>
<keyword evidence="2" id="KW-1185">Reference proteome</keyword>
<dbReference type="RefSeq" id="XP_055898818.1">
    <property type="nucleotide sequence ID" value="XM_056042843.1"/>
</dbReference>